<evidence type="ECO:0000313" key="2">
    <source>
        <dbReference type="Proteomes" id="UP000006526"/>
    </source>
</evidence>
<reference evidence="1 2" key="1">
    <citation type="journal article" date="2010" name="Environ. Microbiol.">
        <title>Genomic analysis of oceanic cyanobacterial myoviruses compared with T4-like myoviruses from diverse hosts and environments.</title>
        <authorList>
            <person name="Sullivan M.B."/>
            <person name="Huang K.H."/>
            <person name="Ignacio-Espinoza J.C."/>
            <person name="Berlin A.M."/>
            <person name="Kelly L."/>
            <person name="Weigele P.R."/>
            <person name="DeFrancesco A.S."/>
            <person name="Kern S.E."/>
            <person name="Thompson L.R."/>
            <person name="Young S."/>
            <person name="Yandava C."/>
            <person name="Fu R."/>
            <person name="Krastins B."/>
            <person name="Chase M."/>
            <person name="Sarracino D."/>
            <person name="Osburne M.S."/>
            <person name="Henn M.R."/>
            <person name="Chisholm S.W."/>
        </authorList>
    </citation>
    <scope>NUCLEOTIDE SEQUENCE [LARGE SCALE GENOMIC DNA]</scope>
    <source>
        <strain evidence="1">8102-12</strain>
    </source>
</reference>
<dbReference type="KEGG" id="vg:10329238"/>
<protein>
    <submittedName>
        <fullName evidence="1">Uncharacterized protein</fullName>
    </submittedName>
</protein>
<keyword evidence="2" id="KW-1185">Reference proteome</keyword>
<proteinExistence type="predicted"/>
<sequence length="68" mass="7790">MTEQTYWQLLVKVMRQGWCPLLGTVESKTNRVSGKNVFTSVVMPVLCWYTGIQPPNTPHKINRRVSSP</sequence>
<dbReference type="RefSeq" id="YP_004324730.1">
    <property type="nucleotide sequence ID" value="NC_015289.1"/>
</dbReference>
<gene>
    <name evidence="1" type="ORF">SSSM5_127</name>
</gene>
<organism evidence="1 2">
    <name type="scientific">Synechococcus phage S-SSM5</name>
    <dbReference type="NCBI Taxonomy" id="445685"/>
    <lineage>
        <taxon>Viruses</taxon>
        <taxon>Duplodnaviria</taxon>
        <taxon>Heunggongvirae</taxon>
        <taxon>Uroviricota</taxon>
        <taxon>Caudoviricetes</taxon>
        <taxon>Pantevenvirales</taxon>
        <taxon>Kyanoviridae</taxon>
        <taxon>Glaucusvirus</taxon>
        <taxon>Glaucusvirus ssm5</taxon>
    </lineage>
</organism>
<dbReference type="OrthoDB" id="40343at10239"/>
<accession>E3SKG7</accession>
<dbReference type="Proteomes" id="UP000006526">
    <property type="component" value="Segment"/>
</dbReference>
<name>E3SKG7_9CAUD</name>
<evidence type="ECO:0000313" key="1">
    <source>
        <dbReference type="EMBL" id="ADO97943.1"/>
    </source>
</evidence>
<dbReference type="EMBL" id="GU071097">
    <property type="protein sequence ID" value="ADO97943.1"/>
    <property type="molecule type" value="Genomic_DNA"/>
</dbReference>
<dbReference type="GeneID" id="10329238"/>